<sequence length="53" mass="5857">MDKPNINHITWIIAFILGMVLVLLKDIGGVVLCAALMITARINDLPRELKNKG</sequence>
<organism evidence="2">
    <name type="scientific">marine sediment metagenome</name>
    <dbReference type="NCBI Taxonomy" id="412755"/>
    <lineage>
        <taxon>unclassified sequences</taxon>
        <taxon>metagenomes</taxon>
        <taxon>ecological metagenomes</taxon>
    </lineage>
</organism>
<feature type="transmembrane region" description="Helical" evidence="1">
    <location>
        <begin position="12"/>
        <end position="40"/>
    </location>
</feature>
<reference evidence="2" key="1">
    <citation type="journal article" date="2015" name="Nature">
        <title>Complex archaea that bridge the gap between prokaryotes and eukaryotes.</title>
        <authorList>
            <person name="Spang A."/>
            <person name="Saw J.H."/>
            <person name="Jorgensen S.L."/>
            <person name="Zaremba-Niedzwiedzka K."/>
            <person name="Martijn J."/>
            <person name="Lind A.E."/>
            <person name="van Eijk R."/>
            <person name="Schleper C."/>
            <person name="Guy L."/>
            <person name="Ettema T.J."/>
        </authorList>
    </citation>
    <scope>NUCLEOTIDE SEQUENCE</scope>
</reference>
<gene>
    <name evidence="2" type="ORF">LCGC14_0548400</name>
</gene>
<accession>A0A0F9RVJ5</accession>
<dbReference type="AlphaFoldDB" id="A0A0F9RVJ5"/>
<keyword evidence="1" id="KW-1133">Transmembrane helix</keyword>
<dbReference type="EMBL" id="LAZR01000747">
    <property type="protein sequence ID" value="KKN58834.1"/>
    <property type="molecule type" value="Genomic_DNA"/>
</dbReference>
<evidence type="ECO:0000256" key="1">
    <source>
        <dbReference type="SAM" id="Phobius"/>
    </source>
</evidence>
<keyword evidence="1" id="KW-0812">Transmembrane</keyword>
<protein>
    <submittedName>
        <fullName evidence="2">Uncharacterized protein</fullName>
    </submittedName>
</protein>
<proteinExistence type="predicted"/>
<keyword evidence="1" id="KW-0472">Membrane</keyword>
<comment type="caution">
    <text evidence="2">The sequence shown here is derived from an EMBL/GenBank/DDBJ whole genome shotgun (WGS) entry which is preliminary data.</text>
</comment>
<name>A0A0F9RVJ5_9ZZZZ</name>
<evidence type="ECO:0000313" key="2">
    <source>
        <dbReference type="EMBL" id="KKN58834.1"/>
    </source>
</evidence>